<keyword evidence="1" id="KW-1185">Reference proteome</keyword>
<dbReference type="Proteomes" id="UP000887572">
    <property type="component" value="Unplaced"/>
</dbReference>
<dbReference type="WBParaSite" id="Gr19_v10_g14965.t1">
    <property type="protein sequence ID" value="Gr19_v10_g14965.t1"/>
    <property type="gene ID" value="Gr19_v10_g14965"/>
</dbReference>
<evidence type="ECO:0000313" key="2">
    <source>
        <dbReference type="WBParaSite" id="Gr19_v10_g14965.t1"/>
    </source>
</evidence>
<dbReference type="AlphaFoldDB" id="A0A914H8B1"/>
<accession>A0A914H8B1</accession>
<reference evidence="2" key="1">
    <citation type="submission" date="2022-11" db="UniProtKB">
        <authorList>
            <consortium name="WormBaseParasite"/>
        </authorList>
    </citation>
    <scope>IDENTIFICATION</scope>
</reference>
<evidence type="ECO:0000313" key="1">
    <source>
        <dbReference type="Proteomes" id="UP000887572"/>
    </source>
</evidence>
<protein>
    <submittedName>
        <fullName evidence="2">Transposase</fullName>
    </submittedName>
</protein>
<name>A0A914H8B1_GLORO</name>
<organism evidence="1 2">
    <name type="scientific">Globodera rostochiensis</name>
    <name type="common">Golden nematode worm</name>
    <name type="synonym">Heterodera rostochiensis</name>
    <dbReference type="NCBI Taxonomy" id="31243"/>
    <lineage>
        <taxon>Eukaryota</taxon>
        <taxon>Metazoa</taxon>
        <taxon>Ecdysozoa</taxon>
        <taxon>Nematoda</taxon>
        <taxon>Chromadorea</taxon>
        <taxon>Rhabditida</taxon>
        <taxon>Tylenchina</taxon>
        <taxon>Tylenchomorpha</taxon>
        <taxon>Tylenchoidea</taxon>
        <taxon>Heteroderidae</taxon>
        <taxon>Heteroderinae</taxon>
        <taxon>Globodera</taxon>
    </lineage>
</organism>
<sequence>MALNYDSLIAQVPDENSAIAFFQQRGLLHQQRICGNCGHEALLKDRAAHGHIIKTWRCSNRACNSSKGLRSNTWFDPSKLDFDRILKFIYWWSQEVTSVKLCEKELGIGHDAVVAWAMYLREVCANYVLQQQQHQIGGQNGRSQLGAHDWALTTGRPL</sequence>
<proteinExistence type="predicted"/>